<dbReference type="Gene3D" id="3.40.1490.10">
    <property type="entry name" value="Bit1"/>
    <property type="match status" value="1"/>
</dbReference>
<dbReference type="InterPro" id="IPR023476">
    <property type="entry name" value="Pep_tRNA_hydro_II_dom_sf"/>
</dbReference>
<name>A0ABP4B0N8_9ACTN</name>
<protein>
    <recommendedName>
        <fullName evidence="3">DUF2000 domain-containing protein</fullName>
    </recommendedName>
</protein>
<evidence type="ECO:0000313" key="2">
    <source>
        <dbReference type="Proteomes" id="UP001500542"/>
    </source>
</evidence>
<keyword evidence="2" id="KW-1185">Reference proteome</keyword>
<evidence type="ECO:0000313" key="1">
    <source>
        <dbReference type="EMBL" id="GAA0944257.1"/>
    </source>
</evidence>
<accession>A0ABP4B0N8</accession>
<sequence length="84" mass="8943">MCAHPIPVLKADPARLTELRAAAAAHPEVAVHDVNQVAQGSRTYDQYAATMSGTKPDDLHYTALAIHGPRPAVDSLTGALPLYR</sequence>
<comment type="caution">
    <text evidence="1">The sequence shown here is derived from an EMBL/GenBank/DDBJ whole genome shotgun (WGS) entry which is preliminary data.</text>
</comment>
<evidence type="ECO:0008006" key="3">
    <source>
        <dbReference type="Google" id="ProtNLM"/>
    </source>
</evidence>
<gene>
    <name evidence="1" type="ORF">GCM10009554_38290</name>
</gene>
<dbReference type="Pfam" id="PF09391">
    <property type="entry name" value="DUF2000"/>
    <property type="match status" value="1"/>
</dbReference>
<dbReference type="Proteomes" id="UP001500542">
    <property type="component" value="Unassembled WGS sequence"/>
</dbReference>
<proteinExistence type="predicted"/>
<reference evidence="2" key="1">
    <citation type="journal article" date="2019" name="Int. J. Syst. Evol. Microbiol.">
        <title>The Global Catalogue of Microorganisms (GCM) 10K type strain sequencing project: providing services to taxonomists for standard genome sequencing and annotation.</title>
        <authorList>
            <consortium name="The Broad Institute Genomics Platform"/>
            <consortium name="The Broad Institute Genome Sequencing Center for Infectious Disease"/>
            <person name="Wu L."/>
            <person name="Ma J."/>
        </authorList>
    </citation>
    <scope>NUCLEOTIDE SEQUENCE [LARGE SCALE GENOMIC DNA]</scope>
    <source>
        <strain evidence="2">JCM 10977</strain>
    </source>
</reference>
<dbReference type="InterPro" id="IPR018988">
    <property type="entry name" value="DUF2000"/>
</dbReference>
<organism evidence="1 2">
    <name type="scientific">Kribbella koreensis</name>
    <dbReference type="NCBI Taxonomy" id="57909"/>
    <lineage>
        <taxon>Bacteria</taxon>
        <taxon>Bacillati</taxon>
        <taxon>Actinomycetota</taxon>
        <taxon>Actinomycetes</taxon>
        <taxon>Propionibacteriales</taxon>
        <taxon>Kribbellaceae</taxon>
        <taxon>Kribbella</taxon>
    </lineage>
</organism>
<dbReference type="SUPFAM" id="SSF102462">
    <property type="entry name" value="Peptidyl-tRNA hydrolase II"/>
    <property type="match status" value="1"/>
</dbReference>
<dbReference type="EMBL" id="BAAAHK010000008">
    <property type="protein sequence ID" value="GAA0944257.1"/>
    <property type="molecule type" value="Genomic_DNA"/>
</dbReference>